<evidence type="ECO:0000313" key="2">
    <source>
        <dbReference type="EMBL" id="MFC1849466.1"/>
    </source>
</evidence>
<reference evidence="2 3" key="1">
    <citation type="submission" date="2024-09" db="EMBL/GenBank/DDBJ databases">
        <title>Laminarin stimulates single cell rates of sulfate reduction while oxygen inhibits transcriptomic activity in coastal marine sediment.</title>
        <authorList>
            <person name="Lindsay M."/>
            <person name="Orcutt B."/>
            <person name="Emerson D."/>
            <person name="Stepanauskas R."/>
            <person name="D'Angelo T."/>
        </authorList>
    </citation>
    <scope>NUCLEOTIDE SEQUENCE [LARGE SCALE GENOMIC DNA]</scope>
    <source>
        <strain evidence="2">SAG AM-311-K15</strain>
    </source>
</reference>
<dbReference type="Gene3D" id="2.60.40.10">
    <property type="entry name" value="Immunoglobulins"/>
    <property type="match status" value="1"/>
</dbReference>
<gene>
    <name evidence="2" type="ORF">ACFL27_04570</name>
</gene>
<protein>
    <submittedName>
        <fullName evidence="2">Uncharacterized protein</fullName>
    </submittedName>
</protein>
<evidence type="ECO:0000256" key="1">
    <source>
        <dbReference type="SAM" id="Phobius"/>
    </source>
</evidence>
<evidence type="ECO:0000313" key="3">
    <source>
        <dbReference type="Proteomes" id="UP001594351"/>
    </source>
</evidence>
<dbReference type="Proteomes" id="UP001594351">
    <property type="component" value="Unassembled WGS sequence"/>
</dbReference>
<sequence>MLSDYRIINIYRATGACPQSTFNVIETGHTGTTYVDTQASGATTFAYKVTSLDVTETCESGESACADATVGNVPTLFTSGFVLLILLLSLVLVTQNKKQSAHSNSG</sequence>
<comment type="caution">
    <text evidence="2">The sequence shown here is derived from an EMBL/GenBank/DDBJ whole genome shotgun (WGS) entry which is preliminary data.</text>
</comment>
<keyword evidence="1" id="KW-0472">Membrane</keyword>
<keyword evidence="1" id="KW-0812">Transmembrane</keyword>
<dbReference type="InterPro" id="IPR013783">
    <property type="entry name" value="Ig-like_fold"/>
</dbReference>
<feature type="transmembrane region" description="Helical" evidence="1">
    <location>
        <begin position="76"/>
        <end position="93"/>
    </location>
</feature>
<dbReference type="EMBL" id="JBHPBY010000040">
    <property type="protein sequence ID" value="MFC1849466.1"/>
    <property type="molecule type" value="Genomic_DNA"/>
</dbReference>
<keyword evidence="1" id="KW-1133">Transmembrane helix</keyword>
<accession>A0ABV6YTQ3</accession>
<keyword evidence="3" id="KW-1185">Reference proteome</keyword>
<name>A0ABV6YTQ3_UNCC1</name>
<proteinExistence type="predicted"/>
<organism evidence="2 3">
    <name type="scientific">candidate division CSSED10-310 bacterium</name>
    <dbReference type="NCBI Taxonomy" id="2855610"/>
    <lineage>
        <taxon>Bacteria</taxon>
        <taxon>Bacteria division CSSED10-310</taxon>
    </lineage>
</organism>